<name>A0A0C9X897_9AGAR</name>
<gene>
    <name evidence="2" type="ORF">K443DRAFT_98909</name>
</gene>
<keyword evidence="3" id="KW-1185">Reference proteome</keyword>
<dbReference type="SUPFAM" id="SSF81383">
    <property type="entry name" value="F-box domain"/>
    <property type="match status" value="1"/>
</dbReference>
<accession>A0A0C9X897</accession>
<evidence type="ECO:0000313" key="2">
    <source>
        <dbReference type="EMBL" id="KIK01301.1"/>
    </source>
</evidence>
<feature type="region of interest" description="Disordered" evidence="1">
    <location>
        <begin position="1"/>
        <end position="20"/>
    </location>
</feature>
<dbReference type="OrthoDB" id="2945153at2759"/>
<sequence length="519" mass="59205">MTLRLTTHHIPGSDPVFRPTEHSVRDHGLHKEYERFTVKKFKVNSRRSPGLDPSPKPPLIQRLPAEILTEIFTYCVCDVTRPPPKELDSILREPWTISQTCQYWRNIVLSLPKLWSHIHLDLSEIEGRDVILKANIPEMLALWMNRSDSKNPLHITFNDFAVLTNAKRLRPISRKLISTLVSQSNRWAEVSLCVSRFIVNRLSPVQANIPLLHSFTLKSTDPLAGSPSVEQIGLYKLLAFAPALRNLTVNVSRSFVIDDLRPPYAQLDVVSARTLAPHALLLKTHSIKSASIRGVMFSGLRDPMCTVAICPELTSLELFVSPILLDFLELPALQHLSIQYTTDPDDFRRITSLINRSSCFIRTLKLSQVTLPRKRVAMELFERLPSLVELEVSVDKGDSDRFHDFVNALVIKPPPSLTRESDKKENEVQSNLLTHLERIKFECPRFGAYSSNNVEQLVDMVESRWRLPPKTSIELDNDVVQLKTIHLAAPALRQERLEMMRKEGLEVIGEFYRPLVSGY</sequence>
<evidence type="ECO:0000313" key="3">
    <source>
        <dbReference type="Proteomes" id="UP000054477"/>
    </source>
</evidence>
<dbReference type="InterPro" id="IPR036047">
    <property type="entry name" value="F-box-like_dom_sf"/>
</dbReference>
<dbReference type="EMBL" id="KN838609">
    <property type="protein sequence ID" value="KIK01301.1"/>
    <property type="molecule type" value="Genomic_DNA"/>
</dbReference>
<evidence type="ECO:0008006" key="4">
    <source>
        <dbReference type="Google" id="ProtNLM"/>
    </source>
</evidence>
<dbReference type="HOGENOM" id="CLU_046158_0_0_1"/>
<reference evidence="3" key="2">
    <citation type="submission" date="2015-01" db="EMBL/GenBank/DDBJ databases">
        <title>Evolutionary Origins and Diversification of the Mycorrhizal Mutualists.</title>
        <authorList>
            <consortium name="DOE Joint Genome Institute"/>
            <consortium name="Mycorrhizal Genomics Consortium"/>
            <person name="Kohler A."/>
            <person name="Kuo A."/>
            <person name="Nagy L.G."/>
            <person name="Floudas D."/>
            <person name="Copeland A."/>
            <person name="Barry K.W."/>
            <person name="Cichocki N."/>
            <person name="Veneault-Fourrey C."/>
            <person name="LaButti K."/>
            <person name="Lindquist E.A."/>
            <person name="Lipzen A."/>
            <person name="Lundell T."/>
            <person name="Morin E."/>
            <person name="Murat C."/>
            <person name="Riley R."/>
            <person name="Ohm R."/>
            <person name="Sun H."/>
            <person name="Tunlid A."/>
            <person name="Henrissat B."/>
            <person name="Grigoriev I.V."/>
            <person name="Hibbett D.S."/>
            <person name="Martin F."/>
        </authorList>
    </citation>
    <scope>NUCLEOTIDE SEQUENCE [LARGE SCALE GENOMIC DNA]</scope>
    <source>
        <strain evidence="3">LaAM-08-1</strain>
    </source>
</reference>
<reference evidence="2 3" key="1">
    <citation type="submission" date="2014-04" db="EMBL/GenBank/DDBJ databases">
        <authorList>
            <consortium name="DOE Joint Genome Institute"/>
            <person name="Kuo A."/>
            <person name="Kohler A."/>
            <person name="Nagy L.G."/>
            <person name="Floudas D."/>
            <person name="Copeland A."/>
            <person name="Barry K.W."/>
            <person name="Cichocki N."/>
            <person name="Veneault-Fourrey C."/>
            <person name="LaButti K."/>
            <person name="Lindquist E.A."/>
            <person name="Lipzen A."/>
            <person name="Lundell T."/>
            <person name="Morin E."/>
            <person name="Murat C."/>
            <person name="Sun H."/>
            <person name="Tunlid A."/>
            <person name="Henrissat B."/>
            <person name="Grigoriev I.V."/>
            <person name="Hibbett D.S."/>
            <person name="Martin F."/>
            <person name="Nordberg H.P."/>
            <person name="Cantor M.N."/>
            <person name="Hua S.X."/>
        </authorList>
    </citation>
    <scope>NUCLEOTIDE SEQUENCE [LARGE SCALE GENOMIC DNA]</scope>
    <source>
        <strain evidence="2 3">LaAM-08-1</strain>
    </source>
</reference>
<dbReference type="AlphaFoldDB" id="A0A0C9X897"/>
<organism evidence="2 3">
    <name type="scientific">Laccaria amethystina LaAM-08-1</name>
    <dbReference type="NCBI Taxonomy" id="1095629"/>
    <lineage>
        <taxon>Eukaryota</taxon>
        <taxon>Fungi</taxon>
        <taxon>Dikarya</taxon>
        <taxon>Basidiomycota</taxon>
        <taxon>Agaricomycotina</taxon>
        <taxon>Agaricomycetes</taxon>
        <taxon>Agaricomycetidae</taxon>
        <taxon>Agaricales</taxon>
        <taxon>Agaricineae</taxon>
        <taxon>Hydnangiaceae</taxon>
        <taxon>Laccaria</taxon>
    </lineage>
</organism>
<dbReference type="Gene3D" id="1.20.1280.50">
    <property type="match status" value="1"/>
</dbReference>
<dbReference type="STRING" id="1095629.A0A0C9X897"/>
<proteinExistence type="predicted"/>
<protein>
    <recommendedName>
        <fullName evidence="4">F-box domain-containing protein</fullName>
    </recommendedName>
</protein>
<evidence type="ECO:0000256" key="1">
    <source>
        <dbReference type="SAM" id="MobiDB-lite"/>
    </source>
</evidence>
<dbReference type="Proteomes" id="UP000054477">
    <property type="component" value="Unassembled WGS sequence"/>
</dbReference>